<gene>
    <name evidence="3" type="ORF">LPW39_22900</name>
</gene>
<protein>
    <submittedName>
        <fullName evidence="3">Uncharacterized protein</fullName>
    </submittedName>
</protein>
<dbReference type="RefSeq" id="WP_230780930.1">
    <property type="nucleotide sequence ID" value="NZ_JAJNCT010000034.1"/>
</dbReference>
<evidence type="ECO:0000256" key="1">
    <source>
        <dbReference type="SAM" id="Phobius"/>
    </source>
</evidence>
<evidence type="ECO:0000313" key="4">
    <source>
        <dbReference type="Proteomes" id="UP001199260"/>
    </source>
</evidence>
<keyword evidence="4" id="KW-1185">Reference proteome</keyword>
<accession>A0AAW4Y423</accession>
<dbReference type="Proteomes" id="UP001199260">
    <property type="component" value="Unassembled WGS sequence"/>
</dbReference>
<sequence length="179" mass="19282">MKSPLFFVKLLVAAFFLLAGMHEVSAQRVSDLPTGHTLRYSGPYSGHGWGRFQASTSLSITTAINHKMRLALQVSRAPIPWATFMQGRAEYAAVPGLNDLWMLQTDIVPSTTLNHRGAGFIRTSDKGVHGVSPSLSATAAQADTDQPRALPLHTIKLVLMGAALALLALGVGHKATQRW</sequence>
<keyword evidence="2" id="KW-0732">Signal</keyword>
<evidence type="ECO:0000313" key="3">
    <source>
        <dbReference type="EMBL" id="MCD2167976.1"/>
    </source>
</evidence>
<reference evidence="3 4" key="1">
    <citation type="submission" date="2021-11" db="EMBL/GenBank/DDBJ databases">
        <title>Genome sequence.</title>
        <authorList>
            <person name="Sun Q."/>
        </authorList>
    </citation>
    <scope>NUCLEOTIDE SEQUENCE [LARGE SCALE GENOMIC DNA]</scope>
    <source>
        <strain evidence="3 4">KCTC 12005</strain>
    </source>
</reference>
<organism evidence="3 4">
    <name type="scientific">Comamonas koreensis</name>
    <dbReference type="NCBI Taxonomy" id="160825"/>
    <lineage>
        <taxon>Bacteria</taxon>
        <taxon>Pseudomonadati</taxon>
        <taxon>Pseudomonadota</taxon>
        <taxon>Betaproteobacteria</taxon>
        <taxon>Burkholderiales</taxon>
        <taxon>Comamonadaceae</taxon>
        <taxon>Comamonas</taxon>
    </lineage>
</organism>
<keyword evidence="1" id="KW-0812">Transmembrane</keyword>
<proteinExistence type="predicted"/>
<feature type="signal peptide" evidence="2">
    <location>
        <begin position="1"/>
        <end position="26"/>
    </location>
</feature>
<feature type="chain" id="PRO_5043946950" evidence="2">
    <location>
        <begin position="27"/>
        <end position="179"/>
    </location>
</feature>
<name>A0AAW4Y423_9BURK</name>
<dbReference type="EMBL" id="JAJNCT010000034">
    <property type="protein sequence ID" value="MCD2167976.1"/>
    <property type="molecule type" value="Genomic_DNA"/>
</dbReference>
<evidence type="ECO:0000256" key="2">
    <source>
        <dbReference type="SAM" id="SignalP"/>
    </source>
</evidence>
<comment type="caution">
    <text evidence="3">The sequence shown here is derived from an EMBL/GenBank/DDBJ whole genome shotgun (WGS) entry which is preliminary data.</text>
</comment>
<keyword evidence="1" id="KW-0472">Membrane</keyword>
<keyword evidence="1" id="KW-1133">Transmembrane helix</keyword>
<feature type="transmembrane region" description="Helical" evidence="1">
    <location>
        <begin position="150"/>
        <end position="171"/>
    </location>
</feature>
<dbReference type="AlphaFoldDB" id="A0AAW4Y423"/>